<gene>
    <name evidence="3" type="ORF">HII31_08649</name>
</gene>
<keyword evidence="2" id="KW-0812">Transmembrane</keyword>
<feature type="region of interest" description="Disordered" evidence="1">
    <location>
        <begin position="37"/>
        <end position="56"/>
    </location>
</feature>
<organism evidence="3 4">
    <name type="scientific">Pseudocercospora fuligena</name>
    <dbReference type="NCBI Taxonomy" id="685502"/>
    <lineage>
        <taxon>Eukaryota</taxon>
        <taxon>Fungi</taxon>
        <taxon>Dikarya</taxon>
        <taxon>Ascomycota</taxon>
        <taxon>Pezizomycotina</taxon>
        <taxon>Dothideomycetes</taxon>
        <taxon>Dothideomycetidae</taxon>
        <taxon>Mycosphaerellales</taxon>
        <taxon>Mycosphaerellaceae</taxon>
        <taxon>Pseudocercospora</taxon>
    </lineage>
</organism>
<feature type="region of interest" description="Disordered" evidence="1">
    <location>
        <begin position="627"/>
        <end position="687"/>
    </location>
</feature>
<dbReference type="AlphaFoldDB" id="A0A8H6VFF0"/>
<feature type="compositionally biased region" description="Polar residues" evidence="1">
    <location>
        <begin position="678"/>
        <end position="687"/>
    </location>
</feature>
<feature type="compositionally biased region" description="Low complexity" evidence="1">
    <location>
        <begin position="650"/>
        <end position="677"/>
    </location>
</feature>
<dbReference type="EMBL" id="JABCIY010000175">
    <property type="protein sequence ID" value="KAF7190318.1"/>
    <property type="molecule type" value="Genomic_DNA"/>
</dbReference>
<dbReference type="Proteomes" id="UP000660729">
    <property type="component" value="Unassembled WGS sequence"/>
</dbReference>
<feature type="region of interest" description="Disordered" evidence="1">
    <location>
        <begin position="704"/>
        <end position="730"/>
    </location>
</feature>
<dbReference type="OrthoDB" id="4225201at2759"/>
<reference evidence="3" key="1">
    <citation type="submission" date="2020-04" db="EMBL/GenBank/DDBJ databases">
        <title>Draft genome resource of the tomato pathogen Pseudocercospora fuligena.</title>
        <authorList>
            <person name="Zaccaron A."/>
        </authorList>
    </citation>
    <scope>NUCLEOTIDE SEQUENCE</scope>
    <source>
        <strain evidence="3">PF001</strain>
    </source>
</reference>
<accession>A0A8H6VFF0</accession>
<keyword evidence="4" id="KW-1185">Reference proteome</keyword>
<proteinExistence type="predicted"/>
<protein>
    <recommendedName>
        <fullName evidence="5">Ca2+-modulated nonselective cation channel polycystin</fullName>
    </recommendedName>
</protein>
<feature type="transmembrane region" description="Helical" evidence="2">
    <location>
        <begin position="440"/>
        <end position="461"/>
    </location>
</feature>
<keyword evidence="2" id="KW-0472">Membrane</keyword>
<feature type="compositionally biased region" description="Polar residues" evidence="1">
    <location>
        <begin position="627"/>
        <end position="645"/>
    </location>
</feature>
<sequence>MHKVSCSASGGRRNRQHYSTEKCILFLLTSPFQAHFGPQETSRRASGPSARGQRSRRLLCERRQPRAQAAMRWTLLSTFAPLLASALPIPSMPYQTAPQTSTDIEILDFNFETAWTQFAVAPVFQHGELTTPLVFELNVNPVQDLPLTSNITINQQKLDIRWNKTADSNAASYATIDVPITQVLAIEDKRGESHAVNVTVTGFIGYSYRSYHLPEPEETQHLQLHVLAVDDQTVRHFELDLVVEPNSQTGRLQKLFQISDMQPGKLNGHLTDIINSEPLLDATPFEQYRHAGDGNVDIEAELESLLLLEAEAGDLNSKIAAKKQAIAQCLKSHRDQATLGHLLRECDGIVCAAKVIAQRICDKMGVLTEPDFQYVQMKDSQAQRLIQIDENGNSTSQAAKMAGKFQPGPVKHNNATLSGDRYFALHTNGGAVNVVYPQNVLFRVLSIIAGVFGLTALFSFIRRKCMSARSKVDRLAAQEERRNARAYRKAARRAEMRRRWNAFISSISCFAPHQEPPRAEDYEEKRALILQDAFLEQDMEAAEKGEVMEAEIRELRHAHEIVSGLVGVDEHRYDLRVPMSLPVHDPPPPLVPLPYDSTGRSRASTGTLPSYTSEILPDYRSRMSVATSSSIHDGSTIYSPTTSSADEVFTAPATGSTPRSSSPSAGSTGTRGTRTSRVSQLTTSSRLTRYTPTSSIIIEVSPRCSEDTLRTGHWRQSMQSTRRSRDTNDL</sequence>
<evidence type="ECO:0000256" key="1">
    <source>
        <dbReference type="SAM" id="MobiDB-lite"/>
    </source>
</evidence>
<evidence type="ECO:0000313" key="3">
    <source>
        <dbReference type="EMBL" id="KAF7190318.1"/>
    </source>
</evidence>
<keyword evidence="2" id="KW-1133">Transmembrane helix</keyword>
<evidence type="ECO:0000256" key="2">
    <source>
        <dbReference type="SAM" id="Phobius"/>
    </source>
</evidence>
<comment type="caution">
    <text evidence="3">The sequence shown here is derived from an EMBL/GenBank/DDBJ whole genome shotgun (WGS) entry which is preliminary data.</text>
</comment>
<evidence type="ECO:0000313" key="4">
    <source>
        <dbReference type="Proteomes" id="UP000660729"/>
    </source>
</evidence>
<name>A0A8H6VFF0_9PEZI</name>
<evidence type="ECO:0008006" key="5">
    <source>
        <dbReference type="Google" id="ProtNLM"/>
    </source>
</evidence>